<feature type="binding site" evidence="10">
    <location>
        <position position="257"/>
    </location>
    <ligand>
        <name>NAD(+)</name>
        <dbReference type="ChEBI" id="CHEBI:57540"/>
    </ligand>
</feature>
<dbReference type="InterPro" id="IPR014026">
    <property type="entry name" value="UDP-Glc/GDP-Man_DH_dimer"/>
</dbReference>
<dbReference type="GO" id="GO:0000271">
    <property type="term" value="P:polysaccharide biosynthetic process"/>
    <property type="evidence" value="ECO:0007669"/>
    <property type="project" value="InterPro"/>
</dbReference>
<dbReference type="NCBIfam" id="TIGR03026">
    <property type="entry name" value="NDP-sugDHase"/>
    <property type="match status" value="1"/>
</dbReference>
<evidence type="ECO:0000259" key="12">
    <source>
        <dbReference type="SMART" id="SM00984"/>
    </source>
</evidence>
<dbReference type="UniPathway" id="UPA00038">
    <property type="reaction ID" value="UER00491"/>
</dbReference>
<keyword evidence="4 7" id="KW-0560">Oxidoreductase</keyword>
<feature type="binding site" evidence="9">
    <location>
        <position position="251"/>
    </location>
    <ligand>
        <name>substrate</name>
    </ligand>
</feature>
<evidence type="ECO:0000256" key="3">
    <source>
        <dbReference type="ARBA" id="ARBA00012954"/>
    </source>
</evidence>
<feature type="binding site" evidence="10">
    <location>
        <position position="120"/>
    </location>
    <ligand>
        <name>NAD(+)</name>
        <dbReference type="ChEBI" id="CHEBI:57540"/>
    </ligand>
</feature>
<protein>
    <recommendedName>
        <fullName evidence="3 7">UDP-glucose 6-dehydrogenase</fullName>
        <ecNumber evidence="3 7">1.1.1.22</ecNumber>
    </recommendedName>
</protein>
<dbReference type="InterPro" id="IPR036291">
    <property type="entry name" value="NAD(P)-bd_dom_sf"/>
</dbReference>
<dbReference type="Gene3D" id="3.40.50.720">
    <property type="entry name" value="NAD(P)-binding Rossmann-like Domain"/>
    <property type="match status" value="2"/>
</dbReference>
<feature type="binding site" evidence="10">
    <location>
        <position position="146"/>
    </location>
    <ligand>
        <name>NAD(+)</name>
        <dbReference type="ChEBI" id="CHEBI:57540"/>
    </ligand>
</feature>
<dbReference type="SUPFAM" id="SSF51735">
    <property type="entry name" value="NAD(P)-binding Rossmann-fold domains"/>
    <property type="match status" value="1"/>
</dbReference>
<accession>A0A6G7XEY8</accession>
<dbReference type="Pfam" id="PF00984">
    <property type="entry name" value="UDPG_MGDP_dh"/>
    <property type="match status" value="1"/>
</dbReference>
<evidence type="ECO:0000256" key="7">
    <source>
        <dbReference type="PIRNR" id="PIRNR000124"/>
    </source>
</evidence>
<evidence type="ECO:0000256" key="4">
    <source>
        <dbReference type="ARBA" id="ARBA00023002"/>
    </source>
</evidence>
<feature type="binding site" evidence="10">
    <location>
        <position position="30"/>
    </location>
    <ligand>
        <name>NAD(+)</name>
        <dbReference type="ChEBI" id="CHEBI:57540"/>
    </ligand>
</feature>
<dbReference type="KEGG" id="lvi:G7068_06755"/>
<evidence type="ECO:0000256" key="8">
    <source>
        <dbReference type="PIRSR" id="PIRSR500134-1"/>
    </source>
</evidence>
<feature type="binding site" evidence="10">
    <location>
        <position position="321"/>
    </location>
    <ligand>
        <name>NAD(+)</name>
        <dbReference type="ChEBI" id="CHEBI:57540"/>
    </ligand>
</feature>
<gene>
    <name evidence="13" type="ORF">G7068_06755</name>
</gene>
<dbReference type="RefSeq" id="WP_166290488.1">
    <property type="nucleotide sequence ID" value="NZ_CP049863.1"/>
</dbReference>
<evidence type="ECO:0000313" key="14">
    <source>
        <dbReference type="Proteomes" id="UP000502677"/>
    </source>
</evidence>
<evidence type="ECO:0000313" key="13">
    <source>
        <dbReference type="EMBL" id="QIK62931.1"/>
    </source>
</evidence>
<feature type="active site" description="Nucleophile" evidence="8">
    <location>
        <position position="254"/>
    </location>
</feature>
<dbReference type="EC" id="1.1.1.22" evidence="3 7"/>
<feature type="binding site" evidence="10">
    <location>
        <position position="85"/>
    </location>
    <ligand>
        <name>NAD(+)</name>
        <dbReference type="ChEBI" id="CHEBI:57540"/>
    </ligand>
</feature>
<organism evidence="13 14">
    <name type="scientific">Leucobacter viscericola</name>
    <dbReference type="NCBI Taxonomy" id="2714935"/>
    <lineage>
        <taxon>Bacteria</taxon>
        <taxon>Bacillati</taxon>
        <taxon>Actinomycetota</taxon>
        <taxon>Actinomycetes</taxon>
        <taxon>Micrococcales</taxon>
        <taxon>Microbacteriaceae</taxon>
        <taxon>Leucobacter</taxon>
    </lineage>
</organism>
<feature type="binding site" evidence="9">
    <location>
        <begin position="243"/>
        <end position="247"/>
    </location>
    <ligand>
        <name>substrate</name>
    </ligand>
</feature>
<feature type="binding site" evidence="9">
    <location>
        <position position="314"/>
    </location>
    <ligand>
        <name>substrate</name>
    </ligand>
</feature>
<evidence type="ECO:0000256" key="11">
    <source>
        <dbReference type="SAM" id="MobiDB-lite"/>
    </source>
</evidence>
<evidence type="ECO:0000256" key="10">
    <source>
        <dbReference type="PIRSR" id="PIRSR500134-3"/>
    </source>
</evidence>
<dbReference type="PANTHER" id="PTHR43750:SF3">
    <property type="entry name" value="UDP-GLUCOSE 6-DEHYDROGENASE TUAD"/>
    <property type="match status" value="1"/>
</dbReference>
<dbReference type="Proteomes" id="UP000502677">
    <property type="component" value="Chromosome"/>
</dbReference>
<comment type="similarity">
    <text evidence="2 7">Belongs to the UDP-glucose/GDP-mannose dehydrogenase family.</text>
</comment>
<feature type="binding site" evidence="9">
    <location>
        <position position="198"/>
    </location>
    <ligand>
        <name>substrate</name>
    </ligand>
</feature>
<comment type="catalytic activity">
    <reaction evidence="6 7">
        <text>UDP-alpha-D-glucose + 2 NAD(+) + H2O = UDP-alpha-D-glucuronate + 2 NADH + 3 H(+)</text>
        <dbReference type="Rhea" id="RHEA:23596"/>
        <dbReference type="ChEBI" id="CHEBI:15377"/>
        <dbReference type="ChEBI" id="CHEBI:15378"/>
        <dbReference type="ChEBI" id="CHEBI:57540"/>
        <dbReference type="ChEBI" id="CHEBI:57945"/>
        <dbReference type="ChEBI" id="CHEBI:58052"/>
        <dbReference type="ChEBI" id="CHEBI:58885"/>
        <dbReference type="EC" id="1.1.1.22"/>
    </reaction>
</comment>
<dbReference type="SUPFAM" id="SSF52413">
    <property type="entry name" value="UDP-glucose/GDP-mannose dehydrogenase C-terminal domain"/>
    <property type="match status" value="1"/>
</dbReference>
<dbReference type="GO" id="GO:0051287">
    <property type="term" value="F:NAD binding"/>
    <property type="evidence" value="ECO:0007669"/>
    <property type="project" value="InterPro"/>
</dbReference>
<feature type="binding site" evidence="9">
    <location>
        <begin position="143"/>
        <end position="146"/>
    </location>
    <ligand>
        <name>substrate</name>
    </ligand>
</feature>
<dbReference type="PANTHER" id="PTHR43750">
    <property type="entry name" value="UDP-GLUCOSE 6-DEHYDROGENASE TUAD"/>
    <property type="match status" value="1"/>
</dbReference>
<dbReference type="InterPro" id="IPR014027">
    <property type="entry name" value="UDP-Glc/GDP-Man_DH_C"/>
</dbReference>
<evidence type="ECO:0000256" key="2">
    <source>
        <dbReference type="ARBA" id="ARBA00006601"/>
    </source>
</evidence>
<comment type="pathway">
    <text evidence="1">Nucleotide-sugar biosynthesis; UDP-alpha-D-glucuronate biosynthesis; UDP-alpha-D-glucuronate from UDP-alpha-D-glucose: step 1/1.</text>
</comment>
<evidence type="ECO:0000256" key="5">
    <source>
        <dbReference type="ARBA" id="ARBA00023027"/>
    </source>
</evidence>
<evidence type="ECO:0000256" key="6">
    <source>
        <dbReference type="ARBA" id="ARBA00047473"/>
    </source>
</evidence>
<reference evidence="13 14" key="1">
    <citation type="submission" date="2020-03" db="EMBL/GenBank/DDBJ databases">
        <title>Leucobacter sp. nov., isolated from beetles.</title>
        <authorList>
            <person name="Hyun D.-W."/>
            <person name="Bae J.-W."/>
        </authorList>
    </citation>
    <scope>NUCLEOTIDE SEQUENCE [LARGE SCALE GENOMIC DNA]</scope>
    <source>
        <strain evidence="13 14">HDW9C</strain>
    </source>
</reference>
<evidence type="ECO:0000256" key="9">
    <source>
        <dbReference type="PIRSR" id="PIRSR500134-2"/>
    </source>
</evidence>
<dbReference type="GO" id="GO:0006065">
    <property type="term" value="P:UDP-glucuronate biosynthetic process"/>
    <property type="evidence" value="ECO:0007669"/>
    <property type="project" value="UniProtKB-UniPathway"/>
</dbReference>
<keyword evidence="14" id="KW-1185">Reference proteome</keyword>
<name>A0A6G7XEY8_9MICO</name>
<feature type="domain" description="UDP-glucose/GDP-mannose dehydrogenase C-terminal" evidence="12">
    <location>
        <begin position="307"/>
        <end position="405"/>
    </location>
</feature>
<dbReference type="InterPro" id="IPR008927">
    <property type="entry name" value="6-PGluconate_DH-like_C_sf"/>
</dbReference>
<dbReference type="SUPFAM" id="SSF48179">
    <property type="entry name" value="6-phosphogluconate dehydrogenase C-terminal domain-like"/>
    <property type="match status" value="1"/>
</dbReference>
<dbReference type="Pfam" id="PF03720">
    <property type="entry name" value="UDPG_MGDP_dh_C"/>
    <property type="match status" value="1"/>
</dbReference>
<dbReference type="EMBL" id="CP049863">
    <property type="protein sequence ID" value="QIK62931.1"/>
    <property type="molecule type" value="Genomic_DNA"/>
</dbReference>
<dbReference type="GO" id="GO:0003979">
    <property type="term" value="F:UDP-glucose 6-dehydrogenase activity"/>
    <property type="evidence" value="ECO:0007669"/>
    <property type="project" value="UniProtKB-EC"/>
</dbReference>
<dbReference type="PIRSF" id="PIRSF500134">
    <property type="entry name" value="UDPglc_DH_bac"/>
    <property type="match status" value="1"/>
</dbReference>
<dbReference type="InterPro" id="IPR017476">
    <property type="entry name" value="UDP-Glc/GDP-Man"/>
</dbReference>
<dbReference type="AlphaFoldDB" id="A0A6G7XEY8"/>
<proteinExistence type="inferred from homology"/>
<dbReference type="InterPro" id="IPR001732">
    <property type="entry name" value="UDP-Glc/GDP-Man_DH_N"/>
</dbReference>
<dbReference type="Pfam" id="PF03721">
    <property type="entry name" value="UDPG_MGDP_dh_N"/>
    <property type="match status" value="1"/>
</dbReference>
<dbReference type="PIRSF" id="PIRSF000124">
    <property type="entry name" value="UDPglc_GDPman_dh"/>
    <property type="match status" value="1"/>
</dbReference>
<dbReference type="SMART" id="SM00984">
    <property type="entry name" value="UDPG_MGDP_dh_C"/>
    <property type="match status" value="1"/>
</dbReference>
<sequence>MRISVIGCGHLGAVHAVTLASLGHSVVGIDVCEATIASLSSGRPTFLEPGLREGLRDQLSSGRLTFSTDVSLARGADAHFVCVGTPAKADGEADLGALFAAVDALAPLLTENDVLIGKSTVPVGTARLVAARVRAAVAWNPEFLREGTAIADSLRPDRIIIGADTAAAQERVAAVYSGLSAAGVPILRTGLESAELAKAASNAFLALRLSYINSLAQLCEATGADVRELSAAMGSDARIGSSYFNAGLGYGGGCLPKDLSALRAQALHAEAMDLFHLLDTTARTNQTALQRAAELVLGAILPGEKIAILGLTFKPNTDDVRQSPALNLVSQLVSHGLSDFACTDPALVGTAVSLATGVCQVSDLHSALEGAAVVVLATEWPEYTAERVTRGSPRVVLDLRNALDPASVRAQGSQYIGLGQGPSLSPAPSPTTVPQTT</sequence>
<evidence type="ECO:0000256" key="1">
    <source>
        <dbReference type="ARBA" id="ARBA00004701"/>
    </source>
</evidence>
<keyword evidence="5 7" id="KW-0520">NAD</keyword>
<dbReference type="InterPro" id="IPR036220">
    <property type="entry name" value="UDP-Glc/GDP-Man_DH_C_sf"/>
</dbReference>
<dbReference type="Gene3D" id="1.20.5.100">
    <property type="entry name" value="Cytochrome c1, transmembrane anchor, C-terminal"/>
    <property type="match status" value="1"/>
</dbReference>
<dbReference type="InterPro" id="IPR028357">
    <property type="entry name" value="UDPglc_DH_bac"/>
</dbReference>
<feature type="region of interest" description="Disordered" evidence="11">
    <location>
        <begin position="416"/>
        <end position="437"/>
    </location>
</feature>